<dbReference type="InterPro" id="IPR009057">
    <property type="entry name" value="Homeodomain-like_sf"/>
</dbReference>
<evidence type="ECO:0000313" key="1">
    <source>
        <dbReference type="EMBL" id="QER66460.1"/>
    </source>
</evidence>
<dbReference type="AlphaFoldDB" id="A0A5P1WXS7"/>
<evidence type="ECO:0000313" key="2">
    <source>
        <dbReference type="Proteomes" id="UP000325295"/>
    </source>
</evidence>
<accession>A0A5P1WXS7</accession>
<name>A0A5P1WXS7_9LACO</name>
<organism evidence="1 2">
    <name type="scientific">Paucilactobacillus nenjiangensis</name>
    <dbReference type="NCBI Taxonomy" id="1296540"/>
    <lineage>
        <taxon>Bacteria</taxon>
        <taxon>Bacillati</taxon>
        <taxon>Bacillota</taxon>
        <taxon>Bacilli</taxon>
        <taxon>Lactobacillales</taxon>
        <taxon>Lactobacillaceae</taxon>
        <taxon>Paucilactobacillus</taxon>
    </lineage>
</organism>
<gene>
    <name evidence="1" type="ORF">F0161_00345</name>
</gene>
<protein>
    <submittedName>
        <fullName evidence="1">TetR/AcrR family transcriptional regulator</fullName>
    </submittedName>
</protein>
<reference evidence="1 2" key="1">
    <citation type="submission" date="2019-09" db="EMBL/GenBank/DDBJ databases">
        <title>Complete Genome Sequence of Lactobacillus nenjiangensis SH-Y15, isolated from sauerkraut.</title>
        <authorList>
            <person name="Yang H."/>
        </authorList>
    </citation>
    <scope>NUCLEOTIDE SEQUENCE [LARGE SCALE GENOMIC DNA]</scope>
    <source>
        <strain evidence="1 2">SH-Y15</strain>
    </source>
</reference>
<dbReference type="RefSeq" id="WP_150203032.1">
    <property type="nucleotide sequence ID" value="NZ_CP043939.1"/>
</dbReference>
<dbReference type="SUPFAM" id="SSF46689">
    <property type="entry name" value="Homeodomain-like"/>
    <property type="match status" value="1"/>
</dbReference>
<dbReference type="OrthoDB" id="9812484at2"/>
<dbReference type="Proteomes" id="UP000325295">
    <property type="component" value="Chromosome"/>
</dbReference>
<proteinExistence type="predicted"/>
<dbReference type="KEGG" id="lnn:F0161_00345"/>
<keyword evidence="2" id="KW-1185">Reference proteome</keyword>
<dbReference type="Gene3D" id="1.10.357.10">
    <property type="entry name" value="Tetracycline Repressor, domain 2"/>
    <property type="match status" value="1"/>
</dbReference>
<sequence length="171" mass="18979">MTLPTFDHLSADKKTRIQTALLSEFSQYPLADAQVARIVSQAEIARGAFYKYFTDLTDAYTYLFGIAMRDIHAGLPRLDSDGPVETKAYVAATRTFLLGVKGSKYKQLIYMHFSHNENAFGVQASRIISGTNGANHWAAEVLSHQTLRDVLLDPAQAAVRLTQLEDALNKL</sequence>
<dbReference type="EMBL" id="CP043939">
    <property type="protein sequence ID" value="QER66460.1"/>
    <property type="molecule type" value="Genomic_DNA"/>
</dbReference>